<evidence type="ECO:0000313" key="4">
    <source>
        <dbReference type="EMBL" id="EFC47321.1"/>
    </source>
</evidence>
<accession>D2V768</accession>
<comment type="similarity">
    <text evidence="1">Belongs to the p23/wos2 family.</text>
</comment>
<evidence type="ECO:0000313" key="5">
    <source>
        <dbReference type="Proteomes" id="UP000006671"/>
    </source>
</evidence>
<dbReference type="EMBL" id="GG738855">
    <property type="protein sequence ID" value="EFC47321.1"/>
    <property type="molecule type" value="Genomic_DNA"/>
</dbReference>
<dbReference type="InterPro" id="IPR045250">
    <property type="entry name" value="p23-like"/>
</dbReference>
<organism evidence="5">
    <name type="scientific">Naegleria gruberi</name>
    <name type="common">Amoeba</name>
    <dbReference type="NCBI Taxonomy" id="5762"/>
    <lineage>
        <taxon>Eukaryota</taxon>
        <taxon>Discoba</taxon>
        <taxon>Heterolobosea</taxon>
        <taxon>Tetramitia</taxon>
        <taxon>Eutetramitia</taxon>
        <taxon>Vahlkampfiidae</taxon>
        <taxon>Naegleria</taxon>
    </lineage>
</organism>
<sequence>MSVHVPHVLWAPRADRVYVTVEVPDATDVKVSLDNSILKFSATGGENKYELELELFGEINTEKSKWKVSGRSIDLNIERTESGEFWPRLTKSNIKNRNIAVDWSKWIDEDDEEEDNYDWNQSGGDVNDFGMDNFYPPQGDEDDMVVGNDEDEEDEEKPDLSDLDK</sequence>
<dbReference type="InParanoid" id="D2V768"/>
<proteinExistence type="inferred from homology"/>
<dbReference type="STRING" id="5762.D2V768"/>
<dbReference type="PANTHER" id="PTHR22932:SF1">
    <property type="entry name" value="CO-CHAPERONE PROTEIN DAF-41"/>
    <property type="match status" value="1"/>
</dbReference>
<evidence type="ECO:0000256" key="1">
    <source>
        <dbReference type="ARBA" id="ARBA00025733"/>
    </source>
</evidence>
<dbReference type="Pfam" id="PF04969">
    <property type="entry name" value="CS"/>
    <property type="match status" value="1"/>
</dbReference>
<dbReference type="InterPro" id="IPR008978">
    <property type="entry name" value="HSP20-like_chaperone"/>
</dbReference>
<name>D2V768_NAEGR</name>
<reference evidence="4 5" key="1">
    <citation type="journal article" date="2010" name="Cell">
        <title>The genome of Naegleria gruberi illuminates early eukaryotic versatility.</title>
        <authorList>
            <person name="Fritz-Laylin L.K."/>
            <person name="Prochnik S.E."/>
            <person name="Ginger M.L."/>
            <person name="Dacks J.B."/>
            <person name="Carpenter M.L."/>
            <person name="Field M.C."/>
            <person name="Kuo A."/>
            <person name="Paredez A."/>
            <person name="Chapman J."/>
            <person name="Pham J."/>
            <person name="Shu S."/>
            <person name="Neupane R."/>
            <person name="Cipriano M."/>
            <person name="Mancuso J."/>
            <person name="Tu H."/>
            <person name="Salamov A."/>
            <person name="Lindquist E."/>
            <person name="Shapiro H."/>
            <person name="Lucas S."/>
            <person name="Grigoriev I.V."/>
            <person name="Cande W.Z."/>
            <person name="Fulton C."/>
            <person name="Rokhsar D.S."/>
            <person name="Dawson S.C."/>
        </authorList>
    </citation>
    <scope>NUCLEOTIDE SEQUENCE [LARGE SCALE GENOMIC DNA]</scope>
    <source>
        <strain evidence="4 5">NEG-M</strain>
    </source>
</reference>
<dbReference type="KEGG" id="ngr:NAEGRDRAFT_78863"/>
<dbReference type="SUPFAM" id="SSF49764">
    <property type="entry name" value="HSP20-like chaperones"/>
    <property type="match status" value="1"/>
</dbReference>
<dbReference type="GeneID" id="8860438"/>
<dbReference type="GO" id="GO:0051131">
    <property type="term" value="P:chaperone-mediated protein complex assembly"/>
    <property type="evidence" value="ECO:0007669"/>
    <property type="project" value="TreeGrafter"/>
</dbReference>
<dbReference type="Proteomes" id="UP000006671">
    <property type="component" value="Unassembled WGS sequence"/>
</dbReference>
<evidence type="ECO:0000259" key="3">
    <source>
        <dbReference type="PROSITE" id="PS51203"/>
    </source>
</evidence>
<dbReference type="GO" id="GO:0005634">
    <property type="term" value="C:nucleus"/>
    <property type="evidence" value="ECO:0007669"/>
    <property type="project" value="TreeGrafter"/>
</dbReference>
<dbReference type="GO" id="GO:0051087">
    <property type="term" value="F:protein-folding chaperone binding"/>
    <property type="evidence" value="ECO:0007669"/>
    <property type="project" value="TreeGrafter"/>
</dbReference>
<dbReference type="FunFam" id="2.60.40.790:FF:000039">
    <property type="entry name" value="CS domain containing protein"/>
    <property type="match status" value="1"/>
</dbReference>
<evidence type="ECO:0000256" key="2">
    <source>
        <dbReference type="SAM" id="MobiDB-lite"/>
    </source>
</evidence>
<feature type="region of interest" description="Disordered" evidence="2">
    <location>
        <begin position="114"/>
        <end position="165"/>
    </location>
</feature>
<dbReference type="PANTHER" id="PTHR22932">
    <property type="entry name" value="TELOMERASE-BINDING PROTEIN P23 HSP90 CO-CHAPERONE"/>
    <property type="match status" value="1"/>
</dbReference>
<gene>
    <name evidence="4" type="ORF">NAEGRDRAFT_78863</name>
</gene>
<keyword evidence="5" id="KW-1185">Reference proteome</keyword>
<protein>
    <submittedName>
        <fullName evidence="4">Co-chaperone p23 domain-containing protein</fullName>
    </submittedName>
</protein>
<dbReference type="RefSeq" id="XP_002680065.1">
    <property type="nucleotide sequence ID" value="XM_002680019.1"/>
</dbReference>
<dbReference type="eggNOG" id="KOG3158">
    <property type="taxonomic scope" value="Eukaryota"/>
</dbReference>
<dbReference type="Gene3D" id="2.60.40.790">
    <property type="match status" value="1"/>
</dbReference>
<dbReference type="GO" id="GO:0005829">
    <property type="term" value="C:cytosol"/>
    <property type="evidence" value="ECO:0007669"/>
    <property type="project" value="TreeGrafter"/>
</dbReference>
<dbReference type="OrthoDB" id="1564555at2759"/>
<dbReference type="GO" id="GO:0006457">
    <property type="term" value="P:protein folding"/>
    <property type="evidence" value="ECO:0007669"/>
    <property type="project" value="TreeGrafter"/>
</dbReference>
<dbReference type="FunCoup" id="D2V768">
    <property type="interactions" value="654"/>
</dbReference>
<dbReference type="GO" id="GO:0051879">
    <property type="term" value="F:Hsp90 protein binding"/>
    <property type="evidence" value="ECO:0007669"/>
    <property type="project" value="InterPro"/>
</dbReference>
<dbReference type="AlphaFoldDB" id="D2V768"/>
<feature type="compositionally biased region" description="Acidic residues" evidence="2">
    <location>
        <begin position="139"/>
        <end position="157"/>
    </location>
</feature>
<dbReference type="PROSITE" id="PS51203">
    <property type="entry name" value="CS"/>
    <property type="match status" value="1"/>
</dbReference>
<dbReference type="VEuPathDB" id="AmoebaDB:NAEGRDRAFT_78863"/>
<dbReference type="CDD" id="cd06465">
    <property type="entry name" value="p23_hB-ind1_like"/>
    <property type="match status" value="1"/>
</dbReference>
<dbReference type="InterPro" id="IPR007052">
    <property type="entry name" value="CS_dom"/>
</dbReference>
<feature type="domain" description="CS" evidence="3">
    <location>
        <begin position="3"/>
        <end position="90"/>
    </location>
</feature>